<dbReference type="EMBL" id="RQTK01002227">
    <property type="protein sequence ID" value="RUS68609.1"/>
    <property type="molecule type" value="Genomic_DNA"/>
</dbReference>
<feature type="compositionally biased region" description="Basic and acidic residues" evidence="1">
    <location>
        <begin position="595"/>
        <end position="609"/>
    </location>
</feature>
<gene>
    <name evidence="2" type="ORF">EGW08_023630</name>
</gene>
<feature type="region of interest" description="Disordered" evidence="1">
    <location>
        <begin position="595"/>
        <end position="638"/>
    </location>
</feature>
<evidence type="ECO:0000313" key="2">
    <source>
        <dbReference type="EMBL" id="RUS68609.1"/>
    </source>
</evidence>
<evidence type="ECO:0000256" key="1">
    <source>
        <dbReference type="SAM" id="MobiDB-lite"/>
    </source>
</evidence>
<proteinExistence type="predicted"/>
<reference evidence="2 3" key="1">
    <citation type="submission" date="2019-01" db="EMBL/GenBank/DDBJ databases">
        <title>A draft genome assembly of the solar-powered sea slug Elysia chlorotica.</title>
        <authorList>
            <person name="Cai H."/>
            <person name="Li Q."/>
            <person name="Fang X."/>
            <person name="Li J."/>
            <person name="Curtis N.E."/>
            <person name="Altenburger A."/>
            <person name="Shibata T."/>
            <person name="Feng M."/>
            <person name="Maeda T."/>
            <person name="Schwartz J.A."/>
            <person name="Shigenobu S."/>
            <person name="Lundholm N."/>
            <person name="Nishiyama T."/>
            <person name="Yang H."/>
            <person name="Hasebe M."/>
            <person name="Li S."/>
            <person name="Pierce S.K."/>
            <person name="Wang J."/>
        </authorList>
    </citation>
    <scope>NUCLEOTIDE SEQUENCE [LARGE SCALE GENOMIC DNA]</scope>
    <source>
        <strain evidence="2">EC2010</strain>
        <tissue evidence="2">Whole organism of an adult</tissue>
    </source>
</reference>
<name>A0A3S0Z1E1_ELYCH</name>
<feature type="compositionally biased region" description="Polar residues" evidence="1">
    <location>
        <begin position="610"/>
        <end position="620"/>
    </location>
</feature>
<dbReference type="Proteomes" id="UP000271974">
    <property type="component" value="Unassembled WGS sequence"/>
</dbReference>
<organism evidence="2 3">
    <name type="scientific">Elysia chlorotica</name>
    <name type="common">Eastern emerald elysia</name>
    <name type="synonym">Sea slug</name>
    <dbReference type="NCBI Taxonomy" id="188477"/>
    <lineage>
        <taxon>Eukaryota</taxon>
        <taxon>Metazoa</taxon>
        <taxon>Spiralia</taxon>
        <taxon>Lophotrochozoa</taxon>
        <taxon>Mollusca</taxon>
        <taxon>Gastropoda</taxon>
        <taxon>Heterobranchia</taxon>
        <taxon>Euthyneura</taxon>
        <taxon>Panpulmonata</taxon>
        <taxon>Sacoglossa</taxon>
        <taxon>Placobranchoidea</taxon>
        <taxon>Plakobranchidae</taxon>
        <taxon>Elysia</taxon>
    </lineage>
</organism>
<sequence length="638" mass="73551">MDRPVSNTTVIRVAMEGSVILQNTEQPVPFRDSINNSANSGTELCVQNDVSRTGQPSAIDSNEHVAYTRNYQQFDALEMTDDDDDDQIILFEGEEDGEKYQLQWNQDSFVSVMNQHKRMEMVSERQQEEVSAHVNTRKGQDMLEFDEGSNVETDNGLQDESQVNKTIDDNTNVDTDKYLDFIQMYANSWDIDYNKMLTRCKNVRNNQSAEAFIESVRNVIAHILHINELLDMKLVDEYFLSETKEQEYAKKRNKMFAPSNLQKEFPTVEKNEWMPVGEHPYNEQEMLSINKTKHKGIQNDKMGCVSCSNIVKCVCLSCFRVRKCIECFSTEGCGFQDAHNTCENKFNKQNISFVGSRPTKWTRARLVTSHRGPLGLLDYFSIPNATDMFNSMMEYREKWSGRLYKSDFARHFSCLVFARLTNFWSTERIACSSTGCNGLADFMMHHMGAEKQDSVGTERTTSIGKFCTPCAVANQYINEKKITFGEHYLKYAVHPVLDGAPYAKYLTMTPRKNVMKLRTDDCKNKNAMIIGSKQWARQIDRSHEERMSLSMRENMLKEALEYFGKDASSERTFENISQILMSERCKTNKEMHCAISKKKDNGSSERRIEQPSTSQQNDYNNMAVERSEGPSAKKHQRF</sequence>
<protein>
    <submittedName>
        <fullName evidence="2">Uncharacterized protein</fullName>
    </submittedName>
</protein>
<accession>A0A3S0Z1E1</accession>
<evidence type="ECO:0000313" key="3">
    <source>
        <dbReference type="Proteomes" id="UP000271974"/>
    </source>
</evidence>
<comment type="caution">
    <text evidence="2">The sequence shown here is derived from an EMBL/GenBank/DDBJ whole genome shotgun (WGS) entry which is preliminary data.</text>
</comment>
<keyword evidence="3" id="KW-1185">Reference proteome</keyword>
<dbReference type="AlphaFoldDB" id="A0A3S0Z1E1"/>